<keyword evidence="1" id="KW-0808">Transferase</keyword>
<gene>
    <name evidence="4" type="ORF">GCM10023225_23650</name>
</gene>
<dbReference type="SUPFAM" id="SSF52374">
    <property type="entry name" value="Nucleotidylyl transferase"/>
    <property type="match status" value="1"/>
</dbReference>
<reference evidence="5" key="1">
    <citation type="journal article" date="2019" name="Int. J. Syst. Evol. Microbiol.">
        <title>The Global Catalogue of Microorganisms (GCM) 10K type strain sequencing project: providing services to taxonomists for standard genome sequencing and annotation.</title>
        <authorList>
            <consortium name="The Broad Institute Genomics Platform"/>
            <consortium name="The Broad Institute Genome Sequencing Center for Infectious Disease"/>
            <person name="Wu L."/>
            <person name="Ma J."/>
        </authorList>
    </citation>
    <scope>NUCLEOTIDE SEQUENCE [LARGE SCALE GENOMIC DNA]</scope>
    <source>
        <strain evidence="5">JCM 18126</strain>
    </source>
</reference>
<dbReference type="RefSeq" id="WP_345712777.1">
    <property type="nucleotide sequence ID" value="NZ_BAABIL010000362.1"/>
</dbReference>
<dbReference type="PANTHER" id="PTHR43793:SF1">
    <property type="entry name" value="FAD SYNTHASE"/>
    <property type="match status" value="1"/>
</dbReference>
<comment type="caution">
    <text evidence="4">The sequence shown here is derived from an EMBL/GenBank/DDBJ whole genome shotgun (WGS) entry which is preliminary data.</text>
</comment>
<protein>
    <submittedName>
        <fullName evidence="4">Adenylyltransferase/cytidyltransferase family protein</fullName>
    </submittedName>
</protein>
<evidence type="ECO:0000313" key="4">
    <source>
        <dbReference type="EMBL" id="GAA4983615.1"/>
    </source>
</evidence>
<keyword evidence="2 4" id="KW-0548">Nucleotidyltransferase</keyword>
<sequence>MTVRGYVPGVYDMFHIGHLNILRRARPQCDELVVGAVTDEVVERTKGRRPVVPLAERMDILASLSIVDAVVADDCTSDKRPMWDRLHFDVLFKGDDWKGTPKGDELEASMAEVGARVVYFPYTHGTTSTLLREFITAYG</sequence>
<dbReference type="InterPro" id="IPR014729">
    <property type="entry name" value="Rossmann-like_a/b/a_fold"/>
</dbReference>
<dbReference type="InterPro" id="IPR004821">
    <property type="entry name" value="Cyt_trans-like"/>
</dbReference>
<evidence type="ECO:0000259" key="3">
    <source>
        <dbReference type="Pfam" id="PF01467"/>
    </source>
</evidence>
<name>A0ABP9I0P1_9ACTN</name>
<dbReference type="EMBL" id="BAABIL010000362">
    <property type="protein sequence ID" value="GAA4983615.1"/>
    <property type="molecule type" value="Genomic_DNA"/>
</dbReference>
<dbReference type="GO" id="GO:0016779">
    <property type="term" value="F:nucleotidyltransferase activity"/>
    <property type="evidence" value="ECO:0007669"/>
    <property type="project" value="UniProtKB-KW"/>
</dbReference>
<evidence type="ECO:0000313" key="5">
    <source>
        <dbReference type="Proteomes" id="UP001501195"/>
    </source>
</evidence>
<dbReference type="InterPro" id="IPR050385">
    <property type="entry name" value="Archaeal_FAD_synthase"/>
</dbReference>
<dbReference type="NCBIfam" id="TIGR00125">
    <property type="entry name" value="cyt_tran_rel"/>
    <property type="match status" value="1"/>
</dbReference>
<dbReference type="Proteomes" id="UP001501195">
    <property type="component" value="Unassembled WGS sequence"/>
</dbReference>
<dbReference type="PANTHER" id="PTHR43793">
    <property type="entry name" value="FAD SYNTHASE"/>
    <property type="match status" value="1"/>
</dbReference>
<feature type="domain" description="Cytidyltransferase-like" evidence="3">
    <location>
        <begin position="6"/>
        <end position="121"/>
    </location>
</feature>
<dbReference type="Gene3D" id="3.40.50.620">
    <property type="entry name" value="HUPs"/>
    <property type="match status" value="1"/>
</dbReference>
<evidence type="ECO:0000256" key="1">
    <source>
        <dbReference type="ARBA" id="ARBA00022679"/>
    </source>
</evidence>
<organism evidence="4 5">
    <name type="scientific">Kineococcus glutinatus</name>
    <dbReference type="NCBI Taxonomy" id="1070872"/>
    <lineage>
        <taxon>Bacteria</taxon>
        <taxon>Bacillati</taxon>
        <taxon>Actinomycetota</taxon>
        <taxon>Actinomycetes</taxon>
        <taxon>Kineosporiales</taxon>
        <taxon>Kineosporiaceae</taxon>
        <taxon>Kineococcus</taxon>
    </lineage>
</organism>
<accession>A0ABP9I0P1</accession>
<dbReference type="Pfam" id="PF01467">
    <property type="entry name" value="CTP_transf_like"/>
    <property type="match status" value="1"/>
</dbReference>
<proteinExistence type="predicted"/>
<keyword evidence="5" id="KW-1185">Reference proteome</keyword>
<evidence type="ECO:0000256" key="2">
    <source>
        <dbReference type="ARBA" id="ARBA00022695"/>
    </source>
</evidence>